<comment type="similarity">
    <text evidence="4">In the N-terminal section; belongs to the AccD/PCCB family.</text>
</comment>
<dbReference type="RefSeq" id="WP_025484724.1">
    <property type="nucleotide sequence ID" value="NZ_JAJFEB010000013.1"/>
</dbReference>
<evidence type="ECO:0000259" key="22">
    <source>
        <dbReference type="PROSITE" id="PS50980"/>
    </source>
</evidence>
<comment type="subunit">
    <text evidence="5">Acetyl-CoA carboxylase is a heterotetramer composed of biotin carboxyl carrier protein (AccB), biotin carboxylase (AccC) and two subunits of ACCase subunit beta/alpha.</text>
</comment>
<dbReference type="InterPro" id="IPR011763">
    <property type="entry name" value="COA_CT_C"/>
</dbReference>
<evidence type="ECO:0000256" key="10">
    <source>
        <dbReference type="ARBA" id="ARBA00022741"/>
    </source>
</evidence>
<reference evidence="24 25" key="1">
    <citation type="submission" date="2024-03" db="EMBL/GenBank/DDBJ databases">
        <title>Human intestinal bacterial collection.</title>
        <authorList>
            <person name="Pauvert C."/>
            <person name="Hitch T.C.A."/>
            <person name="Clavel T."/>
        </authorList>
    </citation>
    <scope>NUCLEOTIDE SEQUENCE [LARGE SCALE GENOMIC DNA]</scope>
    <source>
        <strain evidence="24 25">CLA-SR-H021</strain>
    </source>
</reference>
<comment type="caution">
    <text evidence="24">The sequence shown here is derived from an EMBL/GenBank/DDBJ whole genome shotgun (WGS) entry which is preliminary data.</text>
</comment>
<proteinExistence type="inferred from homology"/>
<dbReference type="InterPro" id="IPR041010">
    <property type="entry name" value="Znf-ACC"/>
</dbReference>
<sequence>MLRNMFKKTYTKIDTKYKPPKGDAEEPGIPEGLWRKCNKCGQPIYVEDVKNNYYVCPKCSGYFRVHAYRRIEMLVDEGTFEEWNKEMPFSNPLDFPGYEKKVLAAREKSRLNEAIVTGKGMIDGNPAVVGVCDARFIMSSMGHVVGEKITDAVERATKEKLPVIIFACSGGARMQEGIVSLMQMAKTSAALKRHHEAGQLFISVLTDPTTGGVTASFAMLGDIIIAEPHALIGFAGPRVIEQTIGQKLPEGFQRAEFLLEHGFVDKIVERKDQKKVIGQILYMHRSHRMNVDLPVGKAAAAVDELGKMARSGGKTSGGKTSGGKTSDGKTLGGAAKTAWDTVLLSRKSDRPVATDYINAIFDEFIEFHGDRYFGDDGAIVGGIAMFHGMPVTVIGQQKGKNTKDNLKRNFGMPSPDGYRKALRLMKQAESFGRPVVCFVDTPGAFCGLEAEERGQGEAIARNLFEMSDLKVPVLSVVIGEGGSGGALAMAVADEVWMLENAIYSILSPEGFASILYKDSKKAPDAAKVMKVTAQDLKKLGLVERIVPEEEPVCTDNLYRVAEYMDSAMAGFFERCLSMTKEELAEQRYLRFRRM</sequence>
<evidence type="ECO:0000256" key="9">
    <source>
        <dbReference type="ARBA" id="ARBA00022723"/>
    </source>
</evidence>
<keyword evidence="9 20" id="KW-0479">Metal-binding</keyword>
<comment type="function">
    <text evidence="19">Component of the acetyl coenzyme A carboxylase (ACC) complex. First, biotin carboxylase catalyzes the carboxylation of biotin on its carrier protein (BCCP) and then the CO(2) group is transferred by the carboxyltransferase to acetyl-CoA to form malonyl-CoA.</text>
</comment>
<name>A0ABV1D0W1_9FIRM</name>
<evidence type="ECO:0000256" key="18">
    <source>
        <dbReference type="ARBA" id="ARBA00049152"/>
    </source>
</evidence>
<dbReference type="PANTHER" id="PTHR42853:SF3">
    <property type="entry name" value="ACETYL-COENZYME A CARBOXYLASE CARBOXYL TRANSFERASE SUBUNIT ALPHA, CHLOROPLASTIC"/>
    <property type="match status" value="1"/>
</dbReference>
<evidence type="ECO:0000256" key="7">
    <source>
        <dbReference type="ARBA" id="ARBA00022516"/>
    </source>
</evidence>
<feature type="binding site" evidence="20">
    <location>
        <position position="37"/>
    </location>
    <ligand>
        <name>Zn(2+)</name>
        <dbReference type="ChEBI" id="CHEBI:29105"/>
    </ligand>
</feature>
<comment type="similarity">
    <text evidence="20">Belongs to the AccD/PCCB family.</text>
</comment>
<keyword evidence="25" id="KW-1185">Reference proteome</keyword>
<feature type="binding site" evidence="20">
    <location>
        <position position="40"/>
    </location>
    <ligand>
        <name>Zn(2+)</name>
        <dbReference type="ChEBI" id="CHEBI:29105"/>
    </ligand>
</feature>
<comment type="pathway">
    <text evidence="2 19">Lipid metabolism; malonyl-CoA biosynthesis; malonyl-CoA from acetyl-CoA: step 1/1.</text>
</comment>
<dbReference type="PROSITE" id="PS50989">
    <property type="entry name" value="COA_CT_CTER"/>
    <property type="match status" value="1"/>
</dbReference>
<comment type="similarity">
    <text evidence="19">Belongs to the AccA family.</text>
</comment>
<dbReference type="EMBL" id="JBBMFM010000003">
    <property type="protein sequence ID" value="MEQ2423645.1"/>
    <property type="molecule type" value="Genomic_DNA"/>
</dbReference>
<evidence type="ECO:0000313" key="25">
    <source>
        <dbReference type="Proteomes" id="UP001454086"/>
    </source>
</evidence>
<dbReference type="NCBIfam" id="TIGR00513">
    <property type="entry name" value="accA"/>
    <property type="match status" value="1"/>
</dbReference>
<dbReference type="PRINTS" id="PR01069">
    <property type="entry name" value="ACCCTRFRASEA"/>
</dbReference>
<feature type="zinc finger region" description="C4-type" evidence="20">
    <location>
        <begin position="37"/>
        <end position="59"/>
    </location>
</feature>
<feature type="compositionally biased region" description="Low complexity" evidence="21">
    <location>
        <begin position="322"/>
        <end position="331"/>
    </location>
</feature>
<comment type="function">
    <text evidence="17 20">Component of the acetyl coenzyme A carboxylase (ACC) complex. Biotin carboxylase (BC) catalyzes the carboxylation of biotin on its carrier protein (BCCP) and then the CO(2) group is transferred by the transcarboxylase to acetyl-CoA to form malonyl-CoA.</text>
</comment>
<dbReference type="EC" id="2.1.3.15" evidence="19"/>
<comment type="similarity">
    <text evidence="3">In the C-terminal section; belongs to the AccA family.</text>
</comment>
<evidence type="ECO:0000256" key="13">
    <source>
        <dbReference type="ARBA" id="ARBA00022833"/>
    </source>
</evidence>
<dbReference type="NCBIfam" id="NF004344">
    <property type="entry name" value="PRK05724.1"/>
    <property type="match status" value="1"/>
</dbReference>
<dbReference type="NCBIfam" id="TIGR00515">
    <property type="entry name" value="accD"/>
    <property type="match status" value="1"/>
</dbReference>
<keyword evidence="14 19" id="KW-0067">ATP-binding</keyword>
<evidence type="ECO:0000256" key="2">
    <source>
        <dbReference type="ARBA" id="ARBA00004956"/>
    </source>
</evidence>
<dbReference type="Pfam" id="PF17848">
    <property type="entry name" value="Zn_ribbon_ACC"/>
    <property type="match status" value="1"/>
</dbReference>
<organism evidence="24 25">
    <name type="scientific">Enterocloster hominis</name>
    <name type="common">ex Hitch et al. 2024</name>
    <dbReference type="NCBI Taxonomy" id="1917870"/>
    <lineage>
        <taxon>Bacteria</taxon>
        <taxon>Bacillati</taxon>
        <taxon>Bacillota</taxon>
        <taxon>Clostridia</taxon>
        <taxon>Lachnospirales</taxon>
        <taxon>Lachnospiraceae</taxon>
        <taxon>Enterocloster</taxon>
    </lineage>
</organism>
<dbReference type="InterPro" id="IPR001095">
    <property type="entry name" value="Acetyl_CoA_COase_a_su"/>
</dbReference>
<protein>
    <recommendedName>
        <fullName evidence="19 20">Multifunctional fusion protein</fullName>
    </recommendedName>
    <domain>
        <recommendedName>
            <fullName evidence="19">Acetyl-coenzyme A carboxylase carboxyl transferase subunit alpha</fullName>
            <shortName evidence="19">ACCase subunit alpha</shortName>
            <shortName evidence="19">Acetyl-CoA carboxylase carboxyltransferase subunit alpha</shortName>
            <ecNumber evidence="19">2.1.3.15</ecNumber>
        </recommendedName>
    </domain>
    <domain>
        <recommendedName>
            <fullName evidence="20">Acetyl-coenzyme A carboxylase carboxyl transferase subunit beta</fullName>
            <shortName evidence="20">ACCase subunit beta</shortName>
            <shortName evidence="20">Acetyl-CoA carboxylase carboxyltransferase subunit beta</shortName>
        </recommendedName>
    </domain>
</protein>
<accession>A0ABV1D0W1</accession>
<keyword evidence="15 19" id="KW-0443">Lipid metabolism</keyword>
<dbReference type="Gene3D" id="3.90.226.10">
    <property type="entry name" value="2-enoyl-CoA Hydratase, Chain A, domain 1"/>
    <property type="match status" value="2"/>
</dbReference>
<dbReference type="Pfam" id="PF01039">
    <property type="entry name" value="Carboxyl_trans"/>
    <property type="match status" value="1"/>
</dbReference>
<keyword evidence="6 19" id="KW-0963">Cytoplasm</keyword>
<dbReference type="Pfam" id="PF03255">
    <property type="entry name" value="ACCA"/>
    <property type="match status" value="1"/>
</dbReference>
<keyword evidence="11 20" id="KW-0863">Zinc-finger</keyword>
<evidence type="ECO:0000256" key="20">
    <source>
        <dbReference type="HAMAP-Rule" id="MF_01395"/>
    </source>
</evidence>
<evidence type="ECO:0000256" key="4">
    <source>
        <dbReference type="ARBA" id="ARBA00010284"/>
    </source>
</evidence>
<gene>
    <name evidence="20" type="primary">accD</name>
    <name evidence="19" type="synonym">accA</name>
    <name evidence="24" type="ORF">WMQ36_01545</name>
</gene>
<evidence type="ECO:0000259" key="23">
    <source>
        <dbReference type="PROSITE" id="PS50989"/>
    </source>
</evidence>
<evidence type="ECO:0000256" key="5">
    <source>
        <dbReference type="ARBA" id="ARBA00011664"/>
    </source>
</evidence>
<keyword evidence="10 19" id="KW-0547">Nucleotide-binding</keyword>
<feature type="domain" description="CoA carboxyltransferase N-terminal" evidence="22">
    <location>
        <begin position="33"/>
        <end position="299"/>
    </location>
</feature>
<evidence type="ECO:0000256" key="3">
    <source>
        <dbReference type="ARBA" id="ARBA00006276"/>
    </source>
</evidence>
<evidence type="ECO:0000256" key="1">
    <source>
        <dbReference type="ARBA" id="ARBA00004496"/>
    </source>
</evidence>
<dbReference type="InterPro" id="IPR029045">
    <property type="entry name" value="ClpP/crotonase-like_dom_sf"/>
</dbReference>
<dbReference type="PROSITE" id="PS50980">
    <property type="entry name" value="COA_CT_NTER"/>
    <property type="match status" value="1"/>
</dbReference>
<keyword evidence="13 20" id="KW-0862">Zinc</keyword>
<feature type="domain" description="CoA carboxyltransferase C-terminal" evidence="23">
    <location>
        <begin position="327"/>
        <end position="581"/>
    </location>
</feature>
<evidence type="ECO:0000256" key="17">
    <source>
        <dbReference type="ARBA" id="ARBA00025280"/>
    </source>
</evidence>
<evidence type="ECO:0000256" key="11">
    <source>
        <dbReference type="ARBA" id="ARBA00022771"/>
    </source>
</evidence>
<feature type="binding site" evidence="20">
    <location>
        <position position="59"/>
    </location>
    <ligand>
        <name>Zn(2+)</name>
        <dbReference type="ChEBI" id="CHEBI:29105"/>
    </ligand>
</feature>
<dbReference type="InterPro" id="IPR011762">
    <property type="entry name" value="COA_CT_N"/>
</dbReference>
<comment type="cofactor">
    <cofactor evidence="20">
        <name>Zn(2+)</name>
        <dbReference type="ChEBI" id="CHEBI:29105"/>
    </cofactor>
    <text evidence="20">Binds 1 zinc ion per subunit.</text>
</comment>
<evidence type="ECO:0000256" key="14">
    <source>
        <dbReference type="ARBA" id="ARBA00022840"/>
    </source>
</evidence>
<dbReference type="Proteomes" id="UP001454086">
    <property type="component" value="Unassembled WGS sequence"/>
</dbReference>
<evidence type="ECO:0000256" key="15">
    <source>
        <dbReference type="ARBA" id="ARBA00023098"/>
    </source>
</evidence>
<dbReference type="InterPro" id="IPR000438">
    <property type="entry name" value="Acetyl_CoA_COase_Trfase_b_su"/>
</dbReference>
<keyword evidence="12 19" id="KW-0276">Fatty acid metabolism</keyword>
<dbReference type="NCBIfam" id="NF041504">
    <property type="entry name" value="AccA_sub"/>
    <property type="match status" value="1"/>
</dbReference>
<dbReference type="PANTHER" id="PTHR42853">
    <property type="entry name" value="ACETYL-COENZYME A CARBOXYLASE CARBOXYL TRANSFERASE SUBUNIT ALPHA"/>
    <property type="match status" value="1"/>
</dbReference>
<dbReference type="HAMAP" id="MF_00823">
    <property type="entry name" value="AcetylCoA_CT_alpha"/>
    <property type="match status" value="1"/>
</dbReference>
<evidence type="ECO:0000256" key="8">
    <source>
        <dbReference type="ARBA" id="ARBA00022679"/>
    </source>
</evidence>
<keyword evidence="16 19" id="KW-0275">Fatty acid biosynthesis</keyword>
<evidence type="ECO:0000256" key="16">
    <source>
        <dbReference type="ARBA" id="ARBA00023160"/>
    </source>
</evidence>
<comment type="subcellular location">
    <subcellularLocation>
        <location evidence="1 19">Cytoplasm</location>
    </subcellularLocation>
</comment>
<dbReference type="HAMAP" id="MF_01395">
    <property type="entry name" value="AcetylCoA_CT_beta"/>
    <property type="match status" value="1"/>
</dbReference>
<dbReference type="InterPro" id="IPR034733">
    <property type="entry name" value="AcCoA_carboxyl_beta"/>
</dbReference>
<comment type="catalytic activity">
    <reaction evidence="18 19">
        <text>N(6)-carboxybiotinyl-L-lysyl-[protein] + acetyl-CoA = N(6)-biotinyl-L-lysyl-[protein] + malonyl-CoA</text>
        <dbReference type="Rhea" id="RHEA:54728"/>
        <dbReference type="Rhea" id="RHEA-COMP:10505"/>
        <dbReference type="Rhea" id="RHEA-COMP:10506"/>
        <dbReference type="ChEBI" id="CHEBI:57288"/>
        <dbReference type="ChEBI" id="CHEBI:57384"/>
        <dbReference type="ChEBI" id="CHEBI:83144"/>
        <dbReference type="ChEBI" id="CHEBI:83145"/>
        <dbReference type="EC" id="2.1.3.15"/>
    </reaction>
</comment>
<dbReference type="SUPFAM" id="SSF52096">
    <property type="entry name" value="ClpP/crotonase"/>
    <property type="match status" value="2"/>
</dbReference>
<evidence type="ECO:0000256" key="6">
    <source>
        <dbReference type="ARBA" id="ARBA00022490"/>
    </source>
</evidence>
<keyword evidence="7 19" id="KW-0444">Lipid biosynthesis</keyword>
<feature type="region of interest" description="Disordered" evidence="21">
    <location>
        <begin position="309"/>
        <end position="331"/>
    </location>
</feature>
<feature type="binding site" evidence="20">
    <location>
        <position position="56"/>
    </location>
    <ligand>
        <name>Zn(2+)</name>
        <dbReference type="ChEBI" id="CHEBI:29105"/>
    </ligand>
</feature>
<evidence type="ECO:0000256" key="21">
    <source>
        <dbReference type="SAM" id="MobiDB-lite"/>
    </source>
</evidence>
<keyword evidence="8 19" id="KW-0808">Transferase</keyword>
<evidence type="ECO:0000256" key="12">
    <source>
        <dbReference type="ARBA" id="ARBA00022832"/>
    </source>
</evidence>
<evidence type="ECO:0000256" key="19">
    <source>
        <dbReference type="HAMAP-Rule" id="MF_00823"/>
    </source>
</evidence>
<evidence type="ECO:0000313" key="24">
    <source>
        <dbReference type="EMBL" id="MEQ2423645.1"/>
    </source>
</evidence>
<comment type="subunit">
    <text evidence="19">Acetyl-CoA carboxylase is a heterohexamer composed of biotin carboxyl carrier protein (AccB), biotin carboxylase (AccC) and two subunits each of ACCase subunit alpha (AccA) and ACCase subunit beta (AccD).</text>
</comment>
<dbReference type="GO" id="GO:0016740">
    <property type="term" value="F:transferase activity"/>
    <property type="evidence" value="ECO:0007669"/>
    <property type="project" value="UniProtKB-KW"/>
</dbReference>